<evidence type="ECO:0000313" key="9">
    <source>
        <dbReference type="Proteomes" id="UP000753724"/>
    </source>
</evidence>
<evidence type="ECO:0008006" key="10">
    <source>
        <dbReference type="Google" id="ProtNLM"/>
    </source>
</evidence>
<feature type="region of interest" description="Disordered" evidence="6">
    <location>
        <begin position="379"/>
        <end position="412"/>
    </location>
</feature>
<evidence type="ECO:0000256" key="3">
    <source>
        <dbReference type="ARBA" id="ARBA00022692"/>
    </source>
</evidence>
<dbReference type="EMBL" id="JAAAPO010000001">
    <property type="protein sequence ID" value="NBC35632.1"/>
    <property type="molecule type" value="Genomic_DNA"/>
</dbReference>
<name>A0ABW9XAV0_9SPHN</name>
<evidence type="ECO:0000313" key="8">
    <source>
        <dbReference type="EMBL" id="NBC35632.1"/>
    </source>
</evidence>
<gene>
    <name evidence="8" type="ORF">GTZ99_03575</name>
</gene>
<evidence type="ECO:0000256" key="7">
    <source>
        <dbReference type="SAM" id="Phobius"/>
    </source>
</evidence>
<evidence type="ECO:0000256" key="1">
    <source>
        <dbReference type="ARBA" id="ARBA00004141"/>
    </source>
</evidence>
<feature type="transmembrane region" description="Helical" evidence="7">
    <location>
        <begin position="72"/>
        <end position="93"/>
    </location>
</feature>
<dbReference type="Pfam" id="PF04610">
    <property type="entry name" value="TrbL"/>
    <property type="match status" value="1"/>
</dbReference>
<comment type="similarity">
    <text evidence="2">Belongs to the TrbL/VirB6 family.</text>
</comment>
<sequence length="412" mass="41859">MGCAGYAAGAGGQMVAPMVDYADCRVADIAAQGWQALGIGALGGAWATGLFTLAVAALGYRWLLGHGGGARMALGLVARIGVVLALCGQWSAWQAVVANAALRGPQDLAARMLAPAGVAAGGLPGRVDGVVTALEAWSRYAVEGERRAAPANPRVALTPDKPPQITNADRAGLAQAARVVAVAALVALVGLHVGLGGMLAVGPICVALAVFDGVLDGALRWVWLGWARGLVGVMLGAAVVPLVLALMLSVVEPQLATLRAGYEGGAAVAPFVMPLVVSAWVLAWTLALCAGVLVWAMGRGGGWVARGEQRENLWSGHDQPAAPPVMPAAALPMPGAGEWPRARGLADRVAALTRPEAAAHMAAPRGLWPRARAAVADAAPSLSPLPSPLPGGRRTDGRHGGMARRRSGGIRR</sequence>
<keyword evidence="4 7" id="KW-1133">Transmembrane helix</keyword>
<comment type="subcellular location">
    <subcellularLocation>
        <location evidence="1">Membrane</location>
        <topology evidence="1">Multi-pass membrane protein</topology>
    </subcellularLocation>
</comment>
<keyword evidence="9" id="KW-1185">Reference proteome</keyword>
<keyword evidence="5 7" id="KW-0472">Membrane</keyword>
<proteinExistence type="inferred from homology"/>
<organism evidence="8 9">
    <name type="scientific">Novosphingobium ovatum</name>
    <dbReference type="NCBI Taxonomy" id="1908523"/>
    <lineage>
        <taxon>Bacteria</taxon>
        <taxon>Pseudomonadati</taxon>
        <taxon>Pseudomonadota</taxon>
        <taxon>Alphaproteobacteria</taxon>
        <taxon>Sphingomonadales</taxon>
        <taxon>Sphingomonadaceae</taxon>
        <taxon>Novosphingobium</taxon>
    </lineage>
</organism>
<protein>
    <recommendedName>
        <fullName evidence="10">Type IV secretion system protein VirB6</fullName>
    </recommendedName>
</protein>
<dbReference type="Proteomes" id="UP000753724">
    <property type="component" value="Unassembled WGS sequence"/>
</dbReference>
<feature type="transmembrane region" description="Helical" evidence="7">
    <location>
        <begin position="36"/>
        <end position="60"/>
    </location>
</feature>
<feature type="transmembrane region" description="Helical" evidence="7">
    <location>
        <begin position="223"/>
        <end position="251"/>
    </location>
</feature>
<evidence type="ECO:0000256" key="2">
    <source>
        <dbReference type="ARBA" id="ARBA00007802"/>
    </source>
</evidence>
<comment type="caution">
    <text evidence="8">The sequence shown here is derived from an EMBL/GenBank/DDBJ whole genome shotgun (WGS) entry which is preliminary data.</text>
</comment>
<evidence type="ECO:0000256" key="4">
    <source>
        <dbReference type="ARBA" id="ARBA00022989"/>
    </source>
</evidence>
<dbReference type="InterPro" id="IPR007688">
    <property type="entry name" value="Conjugal_tfr_TrbL/VirB6"/>
</dbReference>
<feature type="compositionally biased region" description="Basic residues" evidence="6">
    <location>
        <begin position="401"/>
        <end position="412"/>
    </location>
</feature>
<feature type="transmembrane region" description="Helical" evidence="7">
    <location>
        <begin position="179"/>
        <end position="211"/>
    </location>
</feature>
<dbReference type="RefSeq" id="WP_161716883.1">
    <property type="nucleotide sequence ID" value="NZ_JAAAPO010000001.1"/>
</dbReference>
<evidence type="ECO:0000256" key="5">
    <source>
        <dbReference type="ARBA" id="ARBA00023136"/>
    </source>
</evidence>
<feature type="transmembrane region" description="Helical" evidence="7">
    <location>
        <begin position="271"/>
        <end position="296"/>
    </location>
</feature>
<keyword evidence="3 7" id="KW-0812">Transmembrane</keyword>
<reference evidence="9" key="1">
    <citation type="submission" date="2020-01" db="EMBL/GenBank/DDBJ databases">
        <title>Sphingomonas sp. strain CSW-10.</title>
        <authorList>
            <person name="Chen W.-M."/>
        </authorList>
    </citation>
    <scope>NUCLEOTIDE SEQUENCE [LARGE SCALE GENOMIC DNA]</scope>
    <source>
        <strain evidence="9">FSY-8</strain>
    </source>
</reference>
<evidence type="ECO:0000256" key="6">
    <source>
        <dbReference type="SAM" id="MobiDB-lite"/>
    </source>
</evidence>
<accession>A0ABW9XAV0</accession>